<dbReference type="PANTHER" id="PTHR48047">
    <property type="entry name" value="GLYCOSYLTRANSFERASE"/>
    <property type="match status" value="1"/>
</dbReference>
<comment type="similarity">
    <text evidence="1">Belongs to the UDP-glycosyltransferase family.</text>
</comment>
<dbReference type="Gene3D" id="3.40.50.2000">
    <property type="entry name" value="Glycogen Phosphorylase B"/>
    <property type="match status" value="2"/>
</dbReference>
<dbReference type="GO" id="GO:0035251">
    <property type="term" value="F:UDP-glucosyltransferase activity"/>
    <property type="evidence" value="ECO:0007669"/>
    <property type="project" value="TreeGrafter"/>
</dbReference>
<dbReference type="PANTHER" id="PTHR48047:SF215">
    <property type="entry name" value="GLYCOSYLTRANSFERASE"/>
    <property type="match status" value="1"/>
</dbReference>
<dbReference type="Proteomes" id="UP000663888">
    <property type="component" value="Unassembled WGS sequence"/>
</dbReference>
<evidence type="ECO:0000313" key="3">
    <source>
        <dbReference type="EMBL" id="CAE6482177.1"/>
    </source>
</evidence>
<accession>A0A8H3H4P5</accession>
<evidence type="ECO:0000256" key="2">
    <source>
        <dbReference type="ARBA" id="ARBA00022679"/>
    </source>
</evidence>
<gene>
    <name evidence="3" type="ORF">RDB_LOCUS126460</name>
</gene>
<organism evidence="3 4">
    <name type="scientific">Rhizoctonia solani</name>
    <dbReference type="NCBI Taxonomy" id="456999"/>
    <lineage>
        <taxon>Eukaryota</taxon>
        <taxon>Fungi</taxon>
        <taxon>Dikarya</taxon>
        <taxon>Basidiomycota</taxon>
        <taxon>Agaricomycotina</taxon>
        <taxon>Agaricomycetes</taxon>
        <taxon>Cantharellales</taxon>
        <taxon>Ceratobasidiaceae</taxon>
        <taxon>Rhizoctonia</taxon>
    </lineage>
</organism>
<reference evidence="3" key="1">
    <citation type="submission" date="2021-01" db="EMBL/GenBank/DDBJ databases">
        <authorList>
            <person name="Kaushik A."/>
        </authorList>
    </citation>
    <scope>NUCLEOTIDE SEQUENCE</scope>
    <source>
        <strain evidence="3">AG4-R118</strain>
    </source>
</reference>
<sequence>MRPPPSHQPNAPPCSMTFTPLKHIVFIPGPPWGHLRPGLKTALRMTEKFPDLFISLFVYSTEVSKATKYLNAQPSAFSRRVRLVTAASNEGDPAMSPGNEIEMLNALESAFGLWMTKEVQQPTIVQVDGRPINQPSMIIEDVFSGGVGLACKDVHQLPIVAWWLMSAASLISIVGDGRDAQDVDISEKTIQGDKSTLTETGQKYSQDNTNRLISIPGVPPFYEWEAATQDLPFMKPFMGYMMGRFMNMLKHAEAVICCTAFEYEPITASAISSALKVAPFFIGPSVDVASPHQPDPNSPVTQFLDRAYTEQGAHSVIYIAFGTFFFPPPSSMSLLMAAVDEIPKAGFKFIFALSSERAQIDQAWIDAHVQAGNAIFPEWTNQTAVLEHPAIHYFLSHGGWNSSTEAIGDQPLDATQIANVHDCGFELLQVRTGPAKSVAYQNGTDVKIVGTEDAVREEMKRILALSKGSRGEHQRTNMRLLGKVVADSLAPGGSGDMGLDRFGKALGLA</sequence>
<dbReference type="EMBL" id="CAJMWX010001341">
    <property type="protein sequence ID" value="CAE6482177.1"/>
    <property type="molecule type" value="Genomic_DNA"/>
</dbReference>
<keyword evidence="2" id="KW-0808">Transferase</keyword>
<dbReference type="SUPFAM" id="SSF53756">
    <property type="entry name" value="UDP-Glycosyltransferase/glycogen phosphorylase"/>
    <property type="match status" value="1"/>
</dbReference>
<proteinExistence type="inferred from homology"/>
<dbReference type="Pfam" id="PF00201">
    <property type="entry name" value="UDPGT"/>
    <property type="match status" value="1"/>
</dbReference>
<comment type="caution">
    <text evidence="3">The sequence shown here is derived from an EMBL/GenBank/DDBJ whole genome shotgun (WGS) entry which is preliminary data.</text>
</comment>
<protein>
    <recommendedName>
        <fullName evidence="5">UDP-glycosyltransferase 74C1</fullName>
    </recommendedName>
</protein>
<evidence type="ECO:0000256" key="1">
    <source>
        <dbReference type="ARBA" id="ARBA00009995"/>
    </source>
</evidence>
<name>A0A8H3H4P5_9AGAM</name>
<dbReference type="InterPro" id="IPR002213">
    <property type="entry name" value="UDP_glucos_trans"/>
</dbReference>
<evidence type="ECO:0008006" key="5">
    <source>
        <dbReference type="Google" id="ProtNLM"/>
    </source>
</evidence>
<evidence type="ECO:0000313" key="4">
    <source>
        <dbReference type="Proteomes" id="UP000663888"/>
    </source>
</evidence>
<dbReference type="AlphaFoldDB" id="A0A8H3H4P5"/>